<feature type="domain" description="HTH lysR-type" evidence="5">
    <location>
        <begin position="1"/>
        <end position="58"/>
    </location>
</feature>
<evidence type="ECO:0000256" key="1">
    <source>
        <dbReference type="ARBA" id="ARBA00009437"/>
    </source>
</evidence>
<evidence type="ECO:0000256" key="2">
    <source>
        <dbReference type="ARBA" id="ARBA00023015"/>
    </source>
</evidence>
<dbReference type="Pfam" id="PF00126">
    <property type="entry name" value="HTH_1"/>
    <property type="match status" value="1"/>
</dbReference>
<dbReference type="PANTHER" id="PTHR30419">
    <property type="entry name" value="HTH-TYPE TRANSCRIPTIONAL REGULATOR YBHD"/>
    <property type="match status" value="1"/>
</dbReference>
<dbReference type="InterPro" id="IPR000847">
    <property type="entry name" value="LysR_HTH_N"/>
</dbReference>
<dbReference type="GO" id="GO:0005829">
    <property type="term" value="C:cytosol"/>
    <property type="evidence" value="ECO:0007669"/>
    <property type="project" value="TreeGrafter"/>
</dbReference>
<keyword evidence="3" id="KW-0238">DNA-binding</keyword>
<keyword evidence="4" id="KW-0804">Transcription</keyword>
<organism evidence="6 7">
    <name type="scientific">Hoyosella subflava (strain DSM 45089 / JCM 17490 / NBRC 109087 / DQS3-9A1)</name>
    <name type="common">Amycolicicoccus subflavus</name>
    <dbReference type="NCBI Taxonomy" id="443218"/>
    <lineage>
        <taxon>Bacteria</taxon>
        <taxon>Bacillati</taxon>
        <taxon>Actinomycetota</taxon>
        <taxon>Actinomycetes</taxon>
        <taxon>Mycobacteriales</taxon>
        <taxon>Hoyosellaceae</taxon>
        <taxon>Hoyosella</taxon>
    </lineage>
</organism>
<evidence type="ECO:0000256" key="3">
    <source>
        <dbReference type="ARBA" id="ARBA00023125"/>
    </source>
</evidence>
<dbReference type="HOGENOM" id="CLU_039613_6_0_11"/>
<dbReference type="GO" id="GO:0003677">
    <property type="term" value="F:DNA binding"/>
    <property type="evidence" value="ECO:0007669"/>
    <property type="project" value="UniProtKB-KW"/>
</dbReference>
<keyword evidence="7" id="KW-1185">Reference proteome</keyword>
<comment type="similarity">
    <text evidence="1">Belongs to the LysR transcriptional regulatory family.</text>
</comment>
<dbReference type="OrthoDB" id="9803735at2"/>
<dbReference type="InterPro" id="IPR036390">
    <property type="entry name" value="WH_DNA-bd_sf"/>
</dbReference>
<dbReference type="InterPro" id="IPR005119">
    <property type="entry name" value="LysR_subst-bd"/>
</dbReference>
<protein>
    <submittedName>
        <fullName evidence="6">Transcriptional regulator, LysR family</fullName>
    </submittedName>
</protein>
<accession>F6EPV6</accession>
<evidence type="ECO:0000259" key="5">
    <source>
        <dbReference type="PROSITE" id="PS50931"/>
    </source>
</evidence>
<dbReference type="STRING" id="443218.AS9A_2136"/>
<dbReference type="RefSeq" id="WP_013806934.1">
    <property type="nucleotide sequence ID" value="NC_015564.1"/>
</dbReference>
<dbReference type="PROSITE" id="PS50931">
    <property type="entry name" value="HTH_LYSR"/>
    <property type="match status" value="1"/>
</dbReference>
<dbReference type="eggNOG" id="COG0583">
    <property type="taxonomic scope" value="Bacteria"/>
</dbReference>
<gene>
    <name evidence="6" type="ordered locus">AS9A_2136</name>
</gene>
<dbReference type="PANTHER" id="PTHR30419:SF28">
    <property type="entry name" value="HTH-TYPE TRANSCRIPTIONAL REGULATOR BSDA"/>
    <property type="match status" value="1"/>
</dbReference>
<dbReference type="InterPro" id="IPR036388">
    <property type="entry name" value="WH-like_DNA-bd_sf"/>
</dbReference>
<dbReference type="EMBL" id="CP002786">
    <property type="protein sequence ID" value="AEF40585.1"/>
    <property type="molecule type" value="Genomic_DNA"/>
</dbReference>
<dbReference type="CDD" id="cd08434">
    <property type="entry name" value="PBP2_GltC_like"/>
    <property type="match status" value="1"/>
</dbReference>
<dbReference type="InterPro" id="IPR050950">
    <property type="entry name" value="HTH-type_LysR_regulators"/>
</dbReference>
<dbReference type="PRINTS" id="PR00039">
    <property type="entry name" value="HTHLYSR"/>
</dbReference>
<dbReference type="FunFam" id="1.10.10.10:FF:000001">
    <property type="entry name" value="LysR family transcriptional regulator"/>
    <property type="match status" value="1"/>
</dbReference>
<proteinExistence type="inferred from homology"/>
<dbReference type="Gene3D" id="1.10.10.10">
    <property type="entry name" value="Winged helix-like DNA-binding domain superfamily/Winged helix DNA-binding domain"/>
    <property type="match status" value="1"/>
</dbReference>
<dbReference type="GO" id="GO:0003700">
    <property type="term" value="F:DNA-binding transcription factor activity"/>
    <property type="evidence" value="ECO:0007669"/>
    <property type="project" value="InterPro"/>
</dbReference>
<sequence>MESDELHLFISVAEYGQVTAAAEELGIAQPTLSRRLQRLEQSVGAPLFDRHGKRISLNVNGEIYLEHARRAKAELDAARRRIADLANPSQGTVRIGFLHSFGVRLVPRLIREFRSHEPRVRFELSQDAATVITDMVESGRIDVGIVSPRPVSGGVAWSLLTNQQLSLAVPEGHRMATRQNVDLAEAASEPFITMRQGYGMRRILDELCAAANFQPRITFETSELFTISGMVAAGLGVAIMPIEQNPLLPEGLVQIPLAGPGATRDVGIIWKAGTVMSRPVQAFRLFVLGESDARR</sequence>
<dbReference type="SUPFAM" id="SSF53850">
    <property type="entry name" value="Periplasmic binding protein-like II"/>
    <property type="match status" value="1"/>
</dbReference>
<name>F6EPV6_HOYSD</name>
<dbReference type="AlphaFoldDB" id="F6EPV6"/>
<dbReference type="Gene3D" id="3.40.190.10">
    <property type="entry name" value="Periplasmic binding protein-like II"/>
    <property type="match status" value="2"/>
</dbReference>
<dbReference type="Pfam" id="PF03466">
    <property type="entry name" value="LysR_substrate"/>
    <property type="match status" value="1"/>
</dbReference>
<dbReference type="SUPFAM" id="SSF46785">
    <property type="entry name" value="Winged helix' DNA-binding domain"/>
    <property type="match status" value="1"/>
</dbReference>
<dbReference type="KEGG" id="asd:AS9A_2136"/>
<evidence type="ECO:0000313" key="7">
    <source>
        <dbReference type="Proteomes" id="UP000009235"/>
    </source>
</evidence>
<dbReference type="Proteomes" id="UP000009235">
    <property type="component" value="Chromosome"/>
</dbReference>
<keyword evidence="2" id="KW-0805">Transcription regulation</keyword>
<evidence type="ECO:0000313" key="6">
    <source>
        <dbReference type="EMBL" id="AEF40585.1"/>
    </source>
</evidence>
<reference evidence="6 7" key="1">
    <citation type="journal article" date="2011" name="J. Bacteriol.">
        <title>Complete genome sequence of Amycolicicoccus subflavus DQS3-9A1T, an actinomycete isolated from crude oil-polluted soil.</title>
        <authorList>
            <person name="Cai M."/>
            <person name="Chen W.M."/>
            <person name="Nie Y."/>
            <person name="Chi C.Q."/>
            <person name="Wang Y.N."/>
            <person name="Tang Y.Q."/>
            <person name="Li G.Y."/>
            <person name="Wu X.L."/>
        </authorList>
    </citation>
    <scope>NUCLEOTIDE SEQUENCE [LARGE SCALE GENOMIC DNA]</scope>
    <source>
        <strain evidence="7">DSM 45089 / DQS3-9A1</strain>
    </source>
</reference>
<evidence type="ECO:0000256" key="4">
    <source>
        <dbReference type="ARBA" id="ARBA00023163"/>
    </source>
</evidence>